<feature type="transmembrane region" description="Helical" evidence="1">
    <location>
        <begin position="52"/>
        <end position="76"/>
    </location>
</feature>
<organism evidence="2 3">
    <name type="scientific">Nocardioides albus</name>
    <dbReference type="NCBI Taxonomy" id="1841"/>
    <lineage>
        <taxon>Bacteria</taxon>
        <taxon>Bacillati</taxon>
        <taxon>Actinomycetota</taxon>
        <taxon>Actinomycetes</taxon>
        <taxon>Propionibacteriales</taxon>
        <taxon>Nocardioidaceae</taxon>
        <taxon>Nocardioides</taxon>
    </lineage>
</organism>
<accession>A0A7W5A655</accession>
<feature type="transmembrane region" description="Helical" evidence="1">
    <location>
        <begin position="83"/>
        <end position="105"/>
    </location>
</feature>
<keyword evidence="2" id="KW-0418">Kinase</keyword>
<sequence length="224" mass="22650">MAVVFLAVVFLAVVFLAVVFLAVVFLAVVFLAVVFFAGVVFSAAASEASTGVTAAAFFAGAFLAGAFLAVVFFAAVDFAVVDFLAGLFLAGLFLAALVVAAVFFADAFLAAVFFAGAGSFTGVGVLAELAACFGAVSTGSTALAGALRPGLGSLTFGTEGTFTLPETTSATSLPAVPVTVPTTFPACLLASATRFLTTRSTIGHTHTFDTYRQHVNTHCSPELS</sequence>
<comment type="caution">
    <text evidence="2">The sequence shown here is derived from an EMBL/GenBank/DDBJ whole genome shotgun (WGS) entry which is preliminary data.</text>
</comment>
<feature type="transmembrane region" description="Helical" evidence="1">
    <location>
        <begin position="7"/>
        <end position="40"/>
    </location>
</feature>
<feature type="transmembrane region" description="Helical" evidence="1">
    <location>
        <begin position="111"/>
        <end position="136"/>
    </location>
</feature>
<evidence type="ECO:0000256" key="1">
    <source>
        <dbReference type="SAM" id="Phobius"/>
    </source>
</evidence>
<keyword evidence="1" id="KW-0812">Transmembrane</keyword>
<evidence type="ECO:0000313" key="3">
    <source>
        <dbReference type="Proteomes" id="UP000577707"/>
    </source>
</evidence>
<keyword evidence="2" id="KW-0808">Transferase</keyword>
<protein>
    <submittedName>
        <fullName evidence="2">Signal transduction histidine kinase</fullName>
    </submittedName>
</protein>
<dbReference type="GO" id="GO:0016301">
    <property type="term" value="F:kinase activity"/>
    <property type="evidence" value="ECO:0007669"/>
    <property type="project" value="UniProtKB-KW"/>
</dbReference>
<dbReference type="Proteomes" id="UP000577707">
    <property type="component" value="Unassembled WGS sequence"/>
</dbReference>
<keyword evidence="3" id="KW-1185">Reference proteome</keyword>
<keyword evidence="1" id="KW-1133">Transmembrane helix</keyword>
<dbReference type="AlphaFoldDB" id="A0A7W5A655"/>
<dbReference type="EMBL" id="JACHXG010000006">
    <property type="protein sequence ID" value="MBB3090125.1"/>
    <property type="molecule type" value="Genomic_DNA"/>
</dbReference>
<name>A0A7W5A655_9ACTN</name>
<gene>
    <name evidence="2" type="ORF">FHS12_003077</name>
</gene>
<evidence type="ECO:0000313" key="2">
    <source>
        <dbReference type="EMBL" id="MBB3090125.1"/>
    </source>
</evidence>
<reference evidence="2 3" key="1">
    <citation type="submission" date="2020-08" db="EMBL/GenBank/DDBJ databases">
        <title>Genomic Encyclopedia of Type Strains, Phase III (KMG-III): the genomes of soil and plant-associated and newly described type strains.</title>
        <authorList>
            <person name="Whitman W."/>
        </authorList>
    </citation>
    <scope>NUCLEOTIDE SEQUENCE [LARGE SCALE GENOMIC DNA]</scope>
    <source>
        <strain evidence="2 3">CECT 3302</strain>
    </source>
</reference>
<proteinExistence type="predicted"/>
<keyword evidence="1" id="KW-0472">Membrane</keyword>